<proteinExistence type="predicted"/>
<dbReference type="Pfam" id="PF13516">
    <property type="entry name" value="LRR_6"/>
    <property type="match status" value="2"/>
</dbReference>
<dbReference type="Proteomes" id="UP000626092">
    <property type="component" value="Unassembled WGS sequence"/>
</dbReference>
<name>A0A834GWG1_RHOSS</name>
<sequence>MESPPILSLLTDDLLLQVLSHLPDDSDRKSLRSACRAFLRLDSLHRTQLRILRPEFLPGLLRKYPKLETLDLSVCPRVDDATVTALLSRRRRGEWMRGIKRLVLSRAAGLRSGGLEVLVRACPGLEAVDVSYCCGFGDREAAALSGAAGLRDVRMDKCLDLSDVGLAKVAVGCGRLERLSLKWCLEISDLGVGLLCTKCPLLKHLDISFLKVTRDSIQAIGTLQKLEVLAMAGCGLVDDNGLRFLGHGCPSLQVLDVSRCDKVSSFGLVSVIRGHIGLRQLDAGYCFLELSTTLLHRLKELKNLNRIRIDGARVSDSTFQIIGTNCKFLVEIGLSKCKGVTDKGLVELVSACPNMKILNLTCCDSITDAAVSAIAEYCRSLLSLKVESCNLLTEKSLHLLGSSSLLLKDLDLTDCSGVNDAGLQYLSKCSELLCLKLGLCTNISAKGLSHIASNCSKICELDLYRCTGIGDDGLAALSSGCKKLKQLNLSYCNKVTDRGLQYLSQVEELSDLELRGLVNITDKGLTALAAGCKRLSTLDLKHCENINDSGFWSLAYYSRSLLQVCFLSFSVGFLVYSSGMYAQSYGYANAKIYSGLAAAYRARRPLAIHPHPSPPSHLPPATLLRPTQPPATPPPPYPAPGDPSSAPPNTHRPLAPQAQSSPAASYIFRPPATLPVLDRPGFPDFCYFQTPICGFVAVLHDSCVSNIQHVLFYTQLLLPLEIIKVLAASTELNVLAQINLSHCRISDVGLCMLVGNLSRLQDAKLVNLTNVSVQGFELALRACCVRLKKVKLLASLGFLLSPEILNTLRARGCRIRWD</sequence>
<dbReference type="Pfam" id="PF25372">
    <property type="entry name" value="DUF7885"/>
    <property type="match status" value="1"/>
</dbReference>
<dbReference type="PANTHER" id="PTHR13318">
    <property type="entry name" value="PARTNER OF PAIRED, ISOFORM B-RELATED"/>
    <property type="match status" value="1"/>
</dbReference>
<accession>A0A834GWG1</accession>
<dbReference type="InterPro" id="IPR001611">
    <property type="entry name" value="Leu-rich_rpt"/>
</dbReference>
<reference evidence="3" key="1">
    <citation type="submission" date="2019-11" db="EMBL/GenBank/DDBJ databases">
        <authorList>
            <person name="Liu Y."/>
            <person name="Hou J."/>
            <person name="Li T.-Q."/>
            <person name="Guan C.-H."/>
            <person name="Wu X."/>
            <person name="Wu H.-Z."/>
            <person name="Ling F."/>
            <person name="Zhang R."/>
            <person name="Shi X.-G."/>
            <person name="Ren J.-P."/>
            <person name="Chen E.-F."/>
            <person name="Sun J.-M."/>
        </authorList>
    </citation>
    <scope>NUCLEOTIDE SEQUENCE</scope>
    <source>
        <strain evidence="3">Adult_tree_wgs_1</strain>
        <tissue evidence="3">Leaves</tissue>
    </source>
</reference>
<dbReference type="SMART" id="SM00367">
    <property type="entry name" value="LRR_CC"/>
    <property type="match status" value="17"/>
</dbReference>
<dbReference type="AlphaFoldDB" id="A0A834GWG1"/>
<comment type="caution">
    <text evidence="3">The sequence shown here is derived from an EMBL/GenBank/DDBJ whole genome shotgun (WGS) entry which is preliminary data.</text>
</comment>
<dbReference type="SUPFAM" id="SSF52047">
    <property type="entry name" value="RNI-like"/>
    <property type="match status" value="3"/>
</dbReference>
<feature type="compositionally biased region" description="Pro residues" evidence="1">
    <location>
        <begin position="627"/>
        <end position="641"/>
    </location>
</feature>
<dbReference type="InterPro" id="IPR006553">
    <property type="entry name" value="Leu-rich_rpt_Cys-con_subtyp"/>
</dbReference>
<feature type="region of interest" description="Disordered" evidence="1">
    <location>
        <begin position="611"/>
        <end position="657"/>
    </location>
</feature>
<dbReference type="GO" id="GO:0031146">
    <property type="term" value="P:SCF-dependent proteasomal ubiquitin-dependent protein catabolic process"/>
    <property type="evidence" value="ECO:0007669"/>
    <property type="project" value="TreeGrafter"/>
</dbReference>
<dbReference type="GO" id="GO:0019005">
    <property type="term" value="C:SCF ubiquitin ligase complex"/>
    <property type="evidence" value="ECO:0007669"/>
    <property type="project" value="TreeGrafter"/>
</dbReference>
<dbReference type="InterPro" id="IPR057207">
    <property type="entry name" value="FBXL15_LRR"/>
</dbReference>
<evidence type="ECO:0000313" key="4">
    <source>
        <dbReference type="Proteomes" id="UP000626092"/>
    </source>
</evidence>
<gene>
    <name evidence="3" type="ORF">RHSIM_Rhsim05G0136900</name>
</gene>
<evidence type="ECO:0000259" key="2">
    <source>
        <dbReference type="Pfam" id="PF25372"/>
    </source>
</evidence>
<dbReference type="OrthoDB" id="423607at2759"/>
<dbReference type="EMBL" id="WJXA01000005">
    <property type="protein sequence ID" value="KAF7142529.1"/>
    <property type="molecule type" value="Genomic_DNA"/>
</dbReference>
<dbReference type="InterPro" id="IPR032675">
    <property type="entry name" value="LRR_dom_sf"/>
</dbReference>
<evidence type="ECO:0000313" key="3">
    <source>
        <dbReference type="EMBL" id="KAF7142529.1"/>
    </source>
</evidence>
<feature type="domain" description="F-box/LRR-repeat protein 15-like leucin rich repeat" evidence="2">
    <location>
        <begin position="479"/>
        <end position="576"/>
    </location>
</feature>
<organism evidence="3 4">
    <name type="scientific">Rhododendron simsii</name>
    <name type="common">Sims's rhododendron</name>
    <dbReference type="NCBI Taxonomy" id="118357"/>
    <lineage>
        <taxon>Eukaryota</taxon>
        <taxon>Viridiplantae</taxon>
        <taxon>Streptophyta</taxon>
        <taxon>Embryophyta</taxon>
        <taxon>Tracheophyta</taxon>
        <taxon>Spermatophyta</taxon>
        <taxon>Magnoliopsida</taxon>
        <taxon>eudicotyledons</taxon>
        <taxon>Gunneridae</taxon>
        <taxon>Pentapetalae</taxon>
        <taxon>asterids</taxon>
        <taxon>Ericales</taxon>
        <taxon>Ericaceae</taxon>
        <taxon>Ericoideae</taxon>
        <taxon>Rhodoreae</taxon>
        <taxon>Rhododendron</taxon>
    </lineage>
</organism>
<dbReference type="PANTHER" id="PTHR13318:SF272">
    <property type="entry name" value="OS12G0552700 PROTEIN"/>
    <property type="match status" value="1"/>
</dbReference>
<keyword evidence="4" id="KW-1185">Reference proteome</keyword>
<protein>
    <recommendedName>
        <fullName evidence="2">F-box/LRR-repeat protein 15-like leucin rich repeat domain-containing protein</fullName>
    </recommendedName>
</protein>
<dbReference type="Gene3D" id="3.80.10.10">
    <property type="entry name" value="Ribonuclease Inhibitor"/>
    <property type="match status" value="3"/>
</dbReference>
<evidence type="ECO:0000256" key="1">
    <source>
        <dbReference type="SAM" id="MobiDB-lite"/>
    </source>
</evidence>